<dbReference type="GO" id="GO:0003676">
    <property type="term" value="F:nucleic acid binding"/>
    <property type="evidence" value="ECO:0000318"/>
    <property type="project" value="GO_Central"/>
</dbReference>
<gene>
    <name evidence="3" type="ORF">DAPPUDRAFT_323030</name>
</gene>
<evidence type="ECO:0000256" key="1">
    <source>
        <dbReference type="ARBA" id="ARBA00007692"/>
    </source>
</evidence>
<accession>E9GXQ5</accession>
<protein>
    <submittedName>
        <fullName evidence="3">Uncharacterized protein</fullName>
    </submittedName>
</protein>
<dbReference type="STRING" id="6669.E9GXQ5"/>
<comment type="similarity">
    <text evidence="1">Belongs to the mTERF family.</text>
</comment>
<evidence type="ECO:0000313" key="3">
    <source>
        <dbReference type="EMBL" id="EFX75701.1"/>
    </source>
</evidence>
<organism evidence="3 4">
    <name type="scientific">Daphnia pulex</name>
    <name type="common">Water flea</name>
    <dbReference type="NCBI Taxonomy" id="6669"/>
    <lineage>
        <taxon>Eukaryota</taxon>
        <taxon>Metazoa</taxon>
        <taxon>Ecdysozoa</taxon>
        <taxon>Arthropoda</taxon>
        <taxon>Crustacea</taxon>
        <taxon>Branchiopoda</taxon>
        <taxon>Diplostraca</taxon>
        <taxon>Cladocera</taxon>
        <taxon>Anomopoda</taxon>
        <taxon>Daphniidae</taxon>
        <taxon>Daphnia</taxon>
    </lineage>
</organism>
<dbReference type="InParanoid" id="E9GXQ5"/>
<dbReference type="EMBL" id="GL732573">
    <property type="protein sequence ID" value="EFX75701.1"/>
    <property type="molecule type" value="Genomic_DNA"/>
</dbReference>
<keyword evidence="2" id="KW-0809">Transit peptide</keyword>
<dbReference type="FunCoup" id="E9GXQ5">
    <property type="interactions" value="98"/>
</dbReference>
<reference evidence="3 4" key="1">
    <citation type="journal article" date="2011" name="Science">
        <title>The ecoresponsive genome of Daphnia pulex.</title>
        <authorList>
            <person name="Colbourne J.K."/>
            <person name="Pfrender M.E."/>
            <person name="Gilbert D."/>
            <person name="Thomas W.K."/>
            <person name="Tucker A."/>
            <person name="Oakley T.H."/>
            <person name="Tokishita S."/>
            <person name="Aerts A."/>
            <person name="Arnold G.J."/>
            <person name="Basu M.K."/>
            <person name="Bauer D.J."/>
            <person name="Caceres C.E."/>
            <person name="Carmel L."/>
            <person name="Casola C."/>
            <person name="Choi J.H."/>
            <person name="Detter J.C."/>
            <person name="Dong Q."/>
            <person name="Dusheyko S."/>
            <person name="Eads B.D."/>
            <person name="Frohlich T."/>
            <person name="Geiler-Samerotte K.A."/>
            <person name="Gerlach D."/>
            <person name="Hatcher P."/>
            <person name="Jogdeo S."/>
            <person name="Krijgsveld J."/>
            <person name="Kriventseva E.V."/>
            <person name="Kultz D."/>
            <person name="Laforsch C."/>
            <person name="Lindquist E."/>
            <person name="Lopez J."/>
            <person name="Manak J.R."/>
            <person name="Muller J."/>
            <person name="Pangilinan J."/>
            <person name="Patwardhan R.P."/>
            <person name="Pitluck S."/>
            <person name="Pritham E.J."/>
            <person name="Rechtsteiner A."/>
            <person name="Rho M."/>
            <person name="Rogozin I.B."/>
            <person name="Sakarya O."/>
            <person name="Salamov A."/>
            <person name="Schaack S."/>
            <person name="Shapiro H."/>
            <person name="Shiga Y."/>
            <person name="Skalitzky C."/>
            <person name="Smith Z."/>
            <person name="Souvorov A."/>
            <person name="Sung W."/>
            <person name="Tang Z."/>
            <person name="Tsuchiya D."/>
            <person name="Tu H."/>
            <person name="Vos H."/>
            <person name="Wang M."/>
            <person name="Wolf Y.I."/>
            <person name="Yamagata H."/>
            <person name="Yamada T."/>
            <person name="Ye Y."/>
            <person name="Shaw J.R."/>
            <person name="Andrews J."/>
            <person name="Crease T.J."/>
            <person name="Tang H."/>
            <person name="Lucas S.M."/>
            <person name="Robertson H.M."/>
            <person name="Bork P."/>
            <person name="Koonin E.V."/>
            <person name="Zdobnov E.M."/>
            <person name="Grigoriev I.V."/>
            <person name="Lynch M."/>
            <person name="Boore J.L."/>
        </authorList>
    </citation>
    <scope>NUCLEOTIDE SEQUENCE [LARGE SCALE GENOMIC DNA]</scope>
</reference>
<keyword evidence="4" id="KW-1185">Reference proteome</keyword>
<dbReference type="InterPro" id="IPR003690">
    <property type="entry name" value="MTERF"/>
</dbReference>
<dbReference type="AlphaFoldDB" id="E9GXQ5"/>
<dbReference type="PANTHER" id="PTHR15437">
    <property type="entry name" value="TRANSCRIPTION TERMINATION FACTOR, MITOCHONDRIAL"/>
    <property type="match status" value="1"/>
</dbReference>
<sequence length="524" mass="59883">MNIPVNIFRTLERPVLNLIRQSSTAKKVLENPAKDDPTQHHFSLKQKAETIHHVLGWKISRAKHFLKKDRILSQMPLSHYTKICEIVKPFTPISGEILEGTSLLLASPPVVQRNCQFLQEVGVTKATADIIARCQNFTEMSIGIFKCYAHVDPTVDIKAQWLDLLSEPLLLEKTNLLLEQKSNACSSISHVRNVIFASYVAHKWNMPFPQVLKWVEKGIKSLPFSISRLMQILDVLTNIGFSQEQILSHPTLLRSDPNSLELFMSTYKDEFLGENAGKFLQEFPDVTCQMDFSSLHTNVHNLRKFGVPVHCIRNNINNLLVHDPMVLEKKLRQMEPYPELGVFVHHPKFGKLFNDVDTVVLRVETFRAIDKRQITFTACTCSPKDFSAIIQQRAHQRLSEEAVGFLANHTGYDKDQVREILRSHPQSIQLSSENMKKVMELLVTRGFTKLQIFNGLQLILYPVEIVIDKLNELPSRLDMKPIETTLKEPSILQVVLYLLEQQFMFTGNGVFAKSAEKSENTCSE</sequence>
<name>E9GXQ5_DAPPU</name>
<evidence type="ECO:0000256" key="2">
    <source>
        <dbReference type="ARBA" id="ARBA00022946"/>
    </source>
</evidence>
<dbReference type="KEGG" id="dpx:DAPPUDRAFT_323030"/>
<dbReference type="OMA" id="RHPNWCH"/>
<dbReference type="GO" id="GO:0005759">
    <property type="term" value="C:mitochondrial matrix"/>
    <property type="evidence" value="ECO:0000318"/>
    <property type="project" value="GO_Central"/>
</dbReference>
<proteinExistence type="inferred from homology"/>
<dbReference type="Gene3D" id="1.25.70.10">
    <property type="entry name" value="Transcription termination factor 3, mitochondrial"/>
    <property type="match status" value="2"/>
</dbReference>
<dbReference type="InterPro" id="IPR038538">
    <property type="entry name" value="MTERF_sf"/>
</dbReference>
<dbReference type="OrthoDB" id="10064535at2759"/>
<dbReference type="HOGENOM" id="CLU_519991_0_0_1"/>
<dbReference type="PANTHER" id="PTHR15437:SF7">
    <property type="entry name" value="TRANSCRIPTION TERMINATION FACTOR 5, MITOCHONDRIAL"/>
    <property type="match status" value="1"/>
</dbReference>
<dbReference type="GO" id="GO:0006393">
    <property type="term" value="P:termination of mitochondrial transcription"/>
    <property type="evidence" value="ECO:0000318"/>
    <property type="project" value="GO_Central"/>
</dbReference>
<dbReference type="Proteomes" id="UP000000305">
    <property type="component" value="Unassembled WGS sequence"/>
</dbReference>
<dbReference type="Pfam" id="PF02536">
    <property type="entry name" value="mTERF"/>
    <property type="match status" value="1"/>
</dbReference>
<evidence type="ECO:0000313" key="4">
    <source>
        <dbReference type="Proteomes" id="UP000000305"/>
    </source>
</evidence>